<dbReference type="RefSeq" id="XP_046014880.1">
    <property type="nucleotide sequence ID" value="XM_046161788.1"/>
</dbReference>
<evidence type="ECO:0000256" key="3">
    <source>
        <dbReference type="ARBA" id="ARBA00022741"/>
    </source>
</evidence>
<dbReference type="InterPro" id="IPR027417">
    <property type="entry name" value="P-loop_NTPase"/>
</dbReference>
<organism evidence="12 13">
    <name type="scientific">Microdochium trichocladiopsis</name>
    <dbReference type="NCBI Taxonomy" id="1682393"/>
    <lineage>
        <taxon>Eukaryota</taxon>
        <taxon>Fungi</taxon>
        <taxon>Dikarya</taxon>
        <taxon>Ascomycota</taxon>
        <taxon>Pezizomycotina</taxon>
        <taxon>Sordariomycetes</taxon>
        <taxon>Xylariomycetidae</taxon>
        <taxon>Xylariales</taxon>
        <taxon>Microdochiaceae</taxon>
        <taxon>Microdochium</taxon>
    </lineage>
</organism>
<dbReference type="SUPFAM" id="SSF48334">
    <property type="entry name" value="DNA repair protein MutS, domain III"/>
    <property type="match status" value="1"/>
</dbReference>
<dbReference type="Pfam" id="PF05188">
    <property type="entry name" value="MutS_II"/>
    <property type="match status" value="1"/>
</dbReference>
<dbReference type="Pfam" id="PF00488">
    <property type="entry name" value="MutS_V"/>
    <property type="match status" value="1"/>
</dbReference>
<protein>
    <recommendedName>
        <fullName evidence="2 9">DNA mismatch repair protein MSH3</fullName>
    </recommendedName>
    <alternativeName>
        <fullName evidence="2 9">DNA mismatch repair protein MSH3</fullName>
    </alternativeName>
    <alternativeName>
        <fullName evidence="8">MutS protein homolog 3</fullName>
    </alternativeName>
</protein>
<dbReference type="Proteomes" id="UP000756346">
    <property type="component" value="Unassembled WGS sequence"/>
</dbReference>
<feature type="compositionally biased region" description="Polar residues" evidence="10">
    <location>
        <begin position="1"/>
        <end position="31"/>
    </location>
</feature>
<sequence>MKTPFRSQNTATSRPSTSLSQHTTSHYQHSATPGRRSRAASSVWGGEQHQVICAISESRGISPTVGLALVNISTNEAILSQICDTQFFFKTITKLQVYHPCNILMCDTSSTRAQRSRLLSVLEHDDQLHNVQVHYLDREYWSETAGVEYIQTLAFKADLEAIKVAIQGHFFATCAFAAVIKFVEASCQLSIASHTLRVRYQPSEHTMMIDASTIHSLELIQNLHNPKSKDSLFGLLNETVTPMGSRLLRSTILQPSTQVESVLNPRYEAVQELAMKEDVFFEVRKALKGFIDVEKLLTSLVIVPHEPCIAASEMAIDNVLAIKSFIMAVGPLYESLMAVRSSLLVRIRDLCRPEMVHPVIELIRETINDDVISMKTPIDRRNQRSYAVRTGVNGLLDVARQTYKEGTEDIYQLVDEINNTHETDAEVKFDDRRGFWLRLRRADFDDKPIPDVLINMTTKGPWIECQTMSLVQLSNRVADSHSEIVILSDRLIQELINKILEHVPSLFRICEGISLLDMLAAFCQTAAARDYARPEMSDTLALKHARHPICERVHPDRFVPNDVFANQQHRFQIITGCNMSGKSTYIRMVALIQVMAQMGSFVPAEYAAVPIVHQLFVRMSTDDSIEANMSTFSLEMREMAFILRNVDQSTLAIIDELGRGTSTRDGLAIAVAISEALLQSGSTVWFATHFQQLARILGSRPGVLNLHLGTKVEDMSKEQAKMTMLYKVNSGPVQVTRYGLNLARAIGLPQRFVDVADTVAQQLEAESTSRKQQCESQKLSKRRRLILNLHETLSQLRTTDMDGDALRSYLEGLQEAFVLRMEAINSNGHSES</sequence>
<dbReference type="GO" id="GO:0007131">
    <property type="term" value="P:reciprocal meiotic recombination"/>
    <property type="evidence" value="ECO:0007669"/>
    <property type="project" value="TreeGrafter"/>
</dbReference>
<dbReference type="InterPro" id="IPR036187">
    <property type="entry name" value="DNA_mismatch_repair_MutS_sf"/>
</dbReference>
<dbReference type="SMART" id="SM00533">
    <property type="entry name" value="MUTSd"/>
    <property type="match status" value="1"/>
</dbReference>
<dbReference type="SUPFAM" id="SSF52540">
    <property type="entry name" value="P-loop containing nucleoside triphosphate hydrolases"/>
    <property type="match status" value="1"/>
</dbReference>
<accession>A0A9P9BST6</accession>
<evidence type="ECO:0000313" key="13">
    <source>
        <dbReference type="Proteomes" id="UP000756346"/>
    </source>
</evidence>
<dbReference type="Gene3D" id="3.40.50.300">
    <property type="entry name" value="P-loop containing nucleotide triphosphate hydrolases"/>
    <property type="match status" value="1"/>
</dbReference>
<dbReference type="Gene3D" id="3.30.420.110">
    <property type="entry name" value="MutS, connector domain"/>
    <property type="match status" value="1"/>
</dbReference>
<name>A0A9P9BST6_9PEZI</name>
<reference evidence="12" key="1">
    <citation type="journal article" date="2021" name="Nat. Commun.">
        <title>Genetic determinants of endophytism in the Arabidopsis root mycobiome.</title>
        <authorList>
            <person name="Mesny F."/>
            <person name="Miyauchi S."/>
            <person name="Thiergart T."/>
            <person name="Pickel B."/>
            <person name="Atanasova L."/>
            <person name="Karlsson M."/>
            <person name="Huettel B."/>
            <person name="Barry K.W."/>
            <person name="Haridas S."/>
            <person name="Chen C."/>
            <person name="Bauer D."/>
            <person name="Andreopoulos W."/>
            <person name="Pangilinan J."/>
            <person name="LaButti K."/>
            <person name="Riley R."/>
            <person name="Lipzen A."/>
            <person name="Clum A."/>
            <person name="Drula E."/>
            <person name="Henrissat B."/>
            <person name="Kohler A."/>
            <person name="Grigoriev I.V."/>
            <person name="Martin F.M."/>
            <person name="Hacquard S."/>
        </authorList>
    </citation>
    <scope>NUCLEOTIDE SEQUENCE</scope>
    <source>
        <strain evidence="12">MPI-CAGE-CH-0230</strain>
    </source>
</reference>
<feature type="region of interest" description="Disordered" evidence="10">
    <location>
        <begin position="1"/>
        <end position="41"/>
    </location>
</feature>
<dbReference type="InterPro" id="IPR045076">
    <property type="entry name" value="MutS"/>
</dbReference>
<evidence type="ECO:0000256" key="1">
    <source>
        <dbReference type="ARBA" id="ARBA00007094"/>
    </source>
</evidence>
<dbReference type="InterPro" id="IPR036678">
    <property type="entry name" value="MutS_con_dom_sf"/>
</dbReference>
<dbReference type="SMART" id="SM00534">
    <property type="entry name" value="MUTSac"/>
    <property type="match status" value="1"/>
</dbReference>
<gene>
    <name evidence="12" type="ORF">B0I36DRAFT_405308</name>
</gene>
<evidence type="ECO:0000256" key="6">
    <source>
        <dbReference type="ARBA" id="ARBA00023254"/>
    </source>
</evidence>
<dbReference type="EMBL" id="JAGTJQ010000003">
    <property type="protein sequence ID" value="KAH7034787.1"/>
    <property type="molecule type" value="Genomic_DNA"/>
</dbReference>
<dbReference type="GO" id="GO:0030983">
    <property type="term" value="F:mismatched DNA binding"/>
    <property type="evidence" value="ECO:0007669"/>
    <property type="project" value="InterPro"/>
</dbReference>
<comment type="similarity">
    <text evidence="1">Belongs to the DNA mismatch repair MutS family. MSH3 subfamily.</text>
</comment>
<comment type="subunit">
    <text evidence="7">Heterodimer consisting of MSH2-MSH3 (MutS beta). Forms a ternary complex with MutL alpha (MLH1-PMS1).</text>
</comment>
<evidence type="ECO:0000256" key="10">
    <source>
        <dbReference type="SAM" id="MobiDB-lite"/>
    </source>
</evidence>
<dbReference type="InterPro" id="IPR000432">
    <property type="entry name" value="DNA_mismatch_repair_MutS_C"/>
</dbReference>
<dbReference type="AlphaFoldDB" id="A0A9P9BST6"/>
<keyword evidence="5" id="KW-0238">DNA-binding</keyword>
<dbReference type="Pfam" id="PF05192">
    <property type="entry name" value="MutS_III"/>
    <property type="match status" value="1"/>
</dbReference>
<evidence type="ECO:0000256" key="4">
    <source>
        <dbReference type="ARBA" id="ARBA00022840"/>
    </source>
</evidence>
<evidence type="ECO:0000256" key="2">
    <source>
        <dbReference type="ARBA" id="ARBA00022151"/>
    </source>
</evidence>
<dbReference type="PANTHER" id="PTHR11361">
    <property type="entry name" value="DNA MISMATCH REPAIR PROTEIN MUTS FAMILY MEMBER"/>
    <property type="match status" value="1"/>
</dbReference>
<proteinExistence type="inferred from homology"/>
<dbReference type="PIRSF" id="PIRSF005813">
    <property type="entry name" value="MSH2"/>
    <property type="match status" value="1"/>
</dbReference>
<dbReference type="PANTHER" id="PTHR11361:SF21">
    <property type="entry name" value="MUTS PROTEIN HOMOLOG 4"/>
    <property type="match status" value="1"/>
</dbReference>
<keyword evidence="13" id="KW-1185">Reference proteome</keyword>
<evidence type="ECO:0000256" key="9">
    <source>
        <dbReference type="ARBA" id="ARBA00073774"/>
    </source>
</evidence>
<dbReference type="PROSITE" id="PS00486">
    <property type="entry name" value="DNA_MISMATCH_REPAIR_2"/>
    <property type="match status" value="1"/>
</dbReference>
<dbReference type="InterPro" id="IPR007696">
    <property type="entry name" value="DNA_mismatch_repair_MutS_core"/>
</dbReference>
<evidence type="ECO:0000256" key="8">
    <source>
        <dbReference type="ARBA" id="ARBA00029792"/>
    </source>
</evidence>
<dbReference type="OrthoDB" id="276261at2759"/>
<keyword evidence="4" id="KW-0067">ATP-binding</keyword>
<dbReference type="GO" id="GO:0005634">
    <property type="term" value="C:nucleus"/>
    <property type="evidence" value="ECO:0007669"/>
    <property type="project" value="TreeGrafter"/>
</dbReference>
<dbReference type="FunFam" id="3.40.50.300:FF:000870">
    <property type="entry name" value="MutS protein homolog 4"/>
    <property type="match status" value="1"/>
</dbReference>
<dbReference type="GeneID" id="70191334"/>
<dbReference type="InterPro" id="IPR011184">
    <property type="entry name" value="DNA_mismatch_repair_Msh2"/>
</dbReference>
<keyword evidence="6" id="KW-0469">Meiosis</keyword>
<evidence type="ECO:0000259" key="11">
    <source>
        <dbReference type="PROSITE" id="PS00486"/>
    </source>
</evidence>
<dbReference type="GO" id="GO:0005524">
    <property type="term" value="F:ATP binding"/>
    <property type="evidence" value="ECO:0007669"/>
    <property type="project" value="UniProtKB-KW"/>
</dbReference>
<evidence type="ECO:0000256" key="7">
    <source>
        <dbReference type="ARBA" id="ARBA00025902"/>
    </source>
</evidence>
<dbReference type="Gene3D" id="1.10.1420.10">
    <property type="match status" value="2"/>
</dbReference>
<dbReference type="GO" id="GO:0006298">
    <property type="term" value="P:mismatch repair"/>
    <property type="evidence" value="ECO:0007669"/>
    <property type="project" value="InterPro"/>
</dbReference>
<dbReference type="SUPFAM" id="SSF53150">
    <property type="entry name" value="DNA repair protein MutS, domain II"/>
    <property type="match status" value="1"/>
</dbReference>
<comment type="caution">
    <text evidence="12">The sequence shown here is derived from an EMBL/GenBank/DDBJ whole genome shotgun (WGS) entry which is preliminary data.</text>
</comment>
<evidence type="ECO:0000313" key="12">
    <source>
        <dbReference type="EMBL" id="KAH7034787.1"/>
    </source>
</evidence>
<keyword evidence="3" id="KW-0547">Nucleotide-binding</keyword>
<evidence type="ECO:0000256" key="5">
    <source>
        <dbReference type="ARBA" id="ARBA00023125"/>
    </source>
</evidence>
<dbReference type="GO" id="GO:0140664">
    <property type="term" value="F:ATP-dependent DNA damage sensor activity"/>
    <property type="evidence" value="ECO:0007669"/>
    <property type="project" value="InterPro"/>
</dbReference>
<feature type="domain" description="DNA mismatch repair proteins mutS family" evidence="11">
    <location>
        <begin position="650"/>
        <end position="666"/>
    </location>
</feature>
<dbReference type="InterPro" id="IPR007860">
    <property type="entry name" value="DNA_mmatch_repair_MutS_con_dom"/>
</dbReference>